<evidence type="ECO:0000259" key="1">
    <source>
        <dbReference type="Pfam" id="PF00326"/>
    </source>
</evidence>
<evidence type="ECO:0000313" key="2">
    <source>
        <dbReference type="EMBL" id="MDA1359641.1"/>
    </source>
</evidence>
<comment type="caution">
    <text evidence="2">The sequence shown here is derived from an EMBL/GenBank/DDBJ whole genome shotgun (WGS) entry which is preliminary data.</text>
</comment>
<evidence type="ECO:0000313" key="3">
    <source>
        <dbReference type="Proteomes" id="UP001146067"/>
    </source>
</evidence>
<dbReference type="SUPFAM" id="SSF53474">
    <property type="entry name" value="alpha/beta-Hydrolases"/>
    <property type="match status" value="1"/>
</dbReference>
<reference evidence="2" key="1">
    <citation type="submission" date="2022-12" db="EMBL/GenBank/DDBJ databases">
        <title>Gycomyces niveus sp.nov.,a novel actinomycete isolated from soil in Shouguan.</title>
        <authorList>
            <person name="Yang X."/>
        </authorList>
    </citation>
    <scope>NUCLEOTIDE SEQUENCE</scope>
    <source>
        <strain evidence="2">NEAU-A15</strain>
    </source>
</reference>
<name>A0A9X3P8K6_9ACTN</name>
<dbReference type="GO" id="GO:0006508">
    <property type="term" value="P:proteolysis"/>
    <property type="evidence" value="ECO:0007669"/>
    <property type="project" value="InterPro"/>
</dbReference>
<dbReference type="SUPFAM" id="SSF69304">
    <property type="entry name" value="Tricorn protease N-terminal domain"/>
    <property type="match status" value="1"/>
</dbReference>
<dbReference type="InterPro" id="IPR050585">
    <property type="entry name" value="Xaa-Pro_dipeptidyl-ppase/CocE"/>
</dbReference>
<proteinExistence type="predicted"/>
<keyword evidence="3" id="KW-1185">Reference proteome</keyword>
<dbReference type="Gene3D" id="3.40.50.1820">
    <property type="entry name" value="alpha/beta hydrolase"/>
    <property type="match status" value="1"/>
</dbReference>
<dbReference type="InterPro" id="IPR029058">
    <property type="entry name" value="AB_hydrolase_fold"/>
</dbReference>
<dbReference type="PANTHER" id="PTHR43056">
    <property type="entry name" value="PEPTIDASE S9 PROLYL OLIGOPEPTIDASE"/>
    <property type="match status" value="1"/>
</dbReference>
<accession>A0A9X3P8K6</accession>
<dbReference type="InterPro" id="IPR001375">
    <property type="entry name" value="Peptidase_S9_cat"/>
</dbReference>
<feature type="domain" description="Peptidase S9 prolyl oligopeptidase catalytic" evidence="1">
    <location>
        <begin position="446"/>
        <end position="653"/>
    </location>
</feature>
<dbReference type="Proteomes" id="UP001146067">
    <property type="component" value="Unassembled WGS sequence"/>
</dbReference>
<sequence>MQQSPYGAWASPITVEMVAESDGWPGALGAVGGELWWTEPRPAEGGRRALIRRREDDTTESVLAPPWNPRNRVHEYGGRPWAGAMREDGPLVVFTNFADQRLYRFEPDGGGEPVPLTPEPPVPAGLRFCEPVIVERFGEVWAVMEEFTGERPTDLRRVLAAVPLDGSAAADRSRIRELTDGSYRFLTGPKLSPGEESVGYIAWNHPQMPWDGTDLRIAEINPAGELWVDRRIAGGPGISIAQVEIGGNEGAAGIYYSSDKTGWWNLYWHDWYDNSSGTLVKAEEEFAGPMWTLGSRWFLPIPRPGVHNAFAVIHGKGESRLSLYGDGTQERRPVEGPWTDWLGGLCVIGDKVYGLAASPASGYELVEVDSRTGEGRVIANAHHDKVDPAYYPVPEHRTFEGPGGREIHAHVYPPRNPGFEGPEGERPPYVVWVHGGPTSSVRAVLDMELAYFTSRGIGVVEVNYGGSTGYGREYRERLRERWGEVDVEDCAAVARALAAEGTADPARLAIRGGSAGGWTAAASLTSEATQGVYACAVVKYPILDLSGWTGNGTHDFESQYVYSLVGPPEVLEERSIERSPVHHAERIEVPFLLLQGLEDAICPPEQAEKLLRAVEGRGVPHAYRTYAGEQHGFRQASTIVDSVLAEHALYAQVFAFPGPDFTLELQS</sequence>
<protein>
    <submittedName>
        <fullName evidence="2">Prolyl oligopeptidase family serine peptidase</fullName>
    </submittedName>
</protein>
<organism evidence="2 3">
    <name type="scientific">Glycomyces luteolus</name>
    <dbReference type="NCBI Taxonomy" id="2670330"/>
    <lineage>
        <taxon>Bacteria</taxon>
        <taxon>Bacillati</taxon>
        <taxon>Actinomycetota</taxon>
        <taxon>Actinomycetes</taxon>
        <taxon>Glycomycetales</taxon>
        <taxon>Glycomycetaceae</taxon>
        <taxon>Glycomyces</taxon>
    </lineage>
</organism>
<gene>
    <name evidence="2" type="ORF">O1R50_08405</name>
</gene>
<dbReference type="AlphaFoldDB" id="A0A9X3P8K6"/>
<dbReference type="PANTHER" id="PTHR43056:SF5">
    <property type="entry name" value="PEPTIDASE S9 PROLYL OLIGOPEPTIDASE CATALYTIC DOMAIN-CONTAINING PROTEIN"/>
    <property type="match status" value="1"/>
</dbReference>
<dbReference type="GO" id="GO:0008236">
    <property type="term" value="F:serine-type peptidase activity"/>
    <property type="evidence" value="ECO:0007669"/>
    <property type="project" value="InterPro"/>
</dbReference>
<dbReference type="EMBL" id="JAPZVP010000005">
    <property type="protein sequence ID" value="MDA1359641.1"/>
    <property type="molecule type" value="Genomic_DNA"/>
</dbReference>
<dbReference type="Pfam" id="PF00326">
    <property type="entry name" value="Peptidase_S9"/>
    <property type="match status" value="1"/>
</dbReference>